<feature type="compositionally biased region" description="Polar residues" evidence="1">
    <location>
        <begin position="44"/>
        <end position="53"/>
    </location>
</feature>
<sequence length="63" mass="6622">MADTRQRHQHGVRKNLVEGIGGALTGAALVLFLRGLFQRRATLASASASVPSTTDRKTSGESA</sequence>
<evidence type="ECO:0000313" key="4">
    <source>
        <dbReference type="Proteomes" id="UP000592294"/>
    </source>
</evidence>
<gene>
    <name evidence="3" type="ORF">HW932_13685</name>
</gene>
<evidence type="ECO:0000256" key="2">
    <source>
        <dbReference type="SAM" id="Phobius"/>
    </source>
</evidence>
<dbReference type="RefSeq" id="WP_176977055.1">
    <property type="nucleotide sequence ID" value="NZ_JABZEO010000009.1"/>
</dbReference>
<comment type="caution">
    <text evidence="3">The sequence shown here is derived from an EMBL/GenBank/DDBJ whole genome shotgun (WGS) entry which is preliminary data.</text>
</comment>
<feature type="region of interest" description="Disordered" evidence="1">
    <location>
        <begin position="44"/>
        <end position="63"/>
    </location>
</feature>
<accession>A0A850RMZ1</accession>
<feature type="transmembrane region" description="Helical" evidence="2">
    <location>
        <begin position="20"/>
        <end position="37"/>
    </location>
</feature>
<keyword evidence="2" id="KW-1133">Transmembrane helix</keyword>
<reference evidence="3 4" key="1">
    <citation type="submission" date="2020-06" db="EMBL/GenBank/DDBJ databases">
        <title>Whole-genome sequence of Allochromatium humboldtianum DSM 21881, type strain.</title>
        <authorList>
            <person name="Kyndt J.A."/>
            <person name="Meyer T.E."/>
        </authorList>
    </citation>
    <scope>NUCLEOTIDE SEQUENCE [LARGE SCALE GENOMIC DNA]</scope>
    <source>
        <strain evidence="3 4">DSM 21881</strain>
    </source>
</reference>
<name>A0A850RMZ1_9GAMM</name>
<evidence type="ECO:0000313" key="3">
    <source>
        <dbReference type="EMBL" id="NVZ10313.1"/>
    </source>
</evidence>
<organism evidence="3 4">
    <name type="scientific">Allochromatium humboldtianum</name>
    <dbReference type="NCBI Taxonomy" id="504901"/>
    <lineage>
        <taxon>Bacteria</taxon>
        <taxon>Pseudomonadati</taxon>
        <taxon>Pseudomonadota</taxon>
        <taxon>Gammaproteobacteria</taxon>
        <taxon>Chromatiales</taxon>
        <taxon>Chromatiaceae</taxon>
        <taxon>Allochromatium</taxon>
    </lineage>
</organism>
<dbReference type="Proteomes" id="UP000592294">
    <property type="component" value="Unassembled WGS sequence"/>
</dbReference>
<dbReference type="AlphaFoldDB" id="A0A850RMZ1"/>
<keyword evidence="2" id="KW-0472">Membrane</keyword>
<evidence type="ECO:0000256" key="1">
    <source>
        <dbReference type="SAM" id="MobiDB-lite"/>
    </source>
</evidence>
<protein>
    <submittedName>
        <fullName evidence="3">Carbon monoxide dehydrogenase</fullName>
    </submittedName>
</protein>
<keyword evidence="2" id="KW-0812">Transmembrane</keyword>
<feature type="compositionally biased region" description="Basic and acidic residues" evidence="1">
    <location>
        <begin position="54"/>
        <end position="63"/>
    </location>
</feature>
<proteinExistence type="predicted"/>
<dbReference type="EMBL" id="JABZEO010000009">
    <property type="protein sequence ID" value="NVZ10313.1"/>
    <property type="molecule type" value="Genomic_DNA"/>
</dbReference>
<keyword evidence="4" id="KW-1185">Reference proteome</keyword>